<keyword evidence="2" id="KW-1185">Reference proteome</keyword>
<evidence type="ECO:0000313" key="2">
    <source>
        <dbReference type="Proteomes" id="UP000270094"/>
    </source>
</evidence>
<reference evidence="1 2" key="1">
    <citation type="submission" date="2018-11" db="EMBL/GenBank/DDBJ databases">
        <authorList>
            <consortium name="Pathogen Informatics"/>
        </authorList>
    </citation>
    <scope>NUCLEOTIDE SEQUENCE [LARGE SCALE GENOMIC DNA]</scope>
</reference>
<dbReference type="OrthoDB" id="5842672at2759"/>
<evidence type="ECO:0000313" key="1">
    <source>
        <dbReference type="EMBL" id="VDM77430.1"/>
    </source>
</evidence>
<gene>
    <name evidence="1" type="ORF">SVUK_LOCUS12428</name>
</gene>
<dbReference type="Proteomes" id="UP000270094">
    <property type="component" value="Unassembled WGS sequence"/>
</dbReference>
<accession>A0A3P7IWI8</accession>
<dbReference type="EMBL" id="UYYB01099206">
    <property type="protein sequence ID" value="VDM77430.1"/>
    <property type="molecule type" value="Genomic_DNA"/>
</dbReference>
<protein>
    <submittedName>
        <fullName evidence="1">Uncharacterized protein</fullName>
    </submittedName>
</protein>
<proteinExistence type="predicted"/>
<organism evidence="1 2">
    <name type="scientific">Strongylus vulgaris</name>
    <name type="common">Blood worm</name>
    <dbReference type="NCBI Taxonomy" id="40348"/>
    <lineage>
        <taxon>Eukaryota</taxon>
        <taxon>Metazoa</taxon>
        <taxon>Ecdysozoa</taxon>
        <taxon>Nematoda</taxon>
        <taxon>Chromadorea</taxon>
        <taxon>Rhabditida</taxon>
        <taxon>Rhabditina</taxon>
        <taxon>Rhabditomorpha</taxon>
        <taxon>Strongyloidea</taxon>
        <taxon>Strongylidae</taxon>
        <taxon>Strongylus</taxon>
    </lineage>
</organism>
<name>A0A3P7IWI8_STRVU</name>
<sequence length="138" mass="15825">MDQQLRARLFDSFVLPALCYAAETGLDTVATSKGLRATLRALEGRRLKYEINVSFRDPEEYVSKEKSMVWSFIEKNTRQMNTENCGMDLSYRKCPQKGGHRTHGLTVCWKDELAEFSAGNHSQIWTSQKSPPQFNTIE</sequence>
<dbReference type="AlphaFoldDB" id="A0A3P7IWI8"/>